<dbReference type="GeneID" id="37073571"/>
<dbReference type="STRING" id="1450539.A0A318ZA20"/>
<dbReference type="OrthoDB" id="2156052at2759"/>
<gene>
    <name evidence="1" type="ORF">BP01DRAFT_308549</name>
</gene>
<dbReference type="RefSeq" id="XP_025426332.1">
    <property type="nucleotide sequence ID" value="XM_025572343.1"/>
</dbReference>
<accession>A0A318ZA20</accession>
<organism evidence="1 2">
    <name type="scientific">Aspergillus saccharolyticus JOP 1030-1</name>
    <dbReference type="NCBI Taxonomy" id="1450539"/>
    <lineage>
        <taxon>Eukaryota</taxon>
        <taxon>Fungi</taxon>
        <taxon>Dikarya</taxon>
        <taxon>Ascomycota</taxon>
        <taxon>Pezizomycotina</taxon>
        <taxon>Eurotiomycetes</taxon>
        <taxon>Eurotiomycetidae</taxon>
        <taxon>Eurotiales</taxon>
        <taxon>Aspergillaceae</taxon>
        <taxon>Aspergillus</taxon>
        <taxon>Aspergillus subgen. Circumdati</taxon>
    </lineage>
</organism>
<keyword evidence="2" id="KW-1185">Reference proteome</keyword>
<protein>
    <submittedName>
        <fullName evidence="1">Uncharacterized protein</fullName>
    </submittedName>
</protein>
<sequence length="99" mass="11447">FIYQSISSKQDLEIYKQLAVEDHIHNVIIELYKIPSACEEFYSDSRVWFDNHANALDGDDEIDASQPSTTKPDQSCMIHRVMRPRVPCSLRSKSGCRRD</sequence>
<reference evidence="1 2" key="1">
    <citation type="submission" date="2016-12" db="EMBL/GenBank/DDBJ databases">
        <title>The genomes of Aspergillus section Nigri reveals drivers in fungal speciation.</title>
        <authorList>
            <consortium name="DOE Joint Genome Institute"/>
            <person name="Vesth T.C."/>
            <person name="Nybo J."/>
            <person name="Theobald S."/>
            <person name="Brandl J."/>
            <person name="Frisvad J.C."/>
            <person name="Nielsen K.F."/>
            <person name="Lyhne E.K."/>
            <person name="Kogle M.E."/>
            <person name="Kuo A."/>
            <person name="Riley R."/>
            <person name="Clum A."/>
            <person name="Nolan M."/>
            <person name="Lipzen A."/>
            <person name="Salamov A."/>
            <person name="Henrissat B."/>
            <person name="Wiebenga A."/>
            <person name="De Vries R.P."/>
            <person name="Grigoriev I.V."/>
            <person name="Mortensen U.H."/>
            <person name="Andersen M.R."/>
            <person name="Baker S.E."/>
        </authorList>
    </citation>
    <scope>NUCLEOTIDE SEQUENCE [LARGE SCALE GENOMIC DNA]</scope>
    <source>
        <strain evidence="1 2">JOP 1030-1</strain>
    </source>
</reference>
<proteinExistence type="predicted"/>
<dbReference type="EMBL" id="KZ821289">
    <property type="protein sequence ID" value="PYH40350.1"/>
    <property type="molecule type" value="Genomic_DNA"/>
</dbReference>
<evidence type="ECO:0000313" key="1">
    <source>
        <dbReference type="EMBL" id="PYH40350.1"/>
    </source>
</evidence>
<dbReference type="AlphaFoldDB" id="A0A318ZA20"/>
<evidence type="ECO:0000313" key="2">
    <source>
        <dbReference type="Proteomes" id="UP000248349"/>
    </source>
</evidence>
<name>A0A318ZA20_9EURO</name>
<feature type="non-terminal residue" evidence="1">
    <location>
        <position position="1"/>
    </location>
</feature>
<dbReference type="Proteomes" id="UP000248349">
    <property type="component" value="Unassembled WGS sequence"/>
</dbReference>